<evidence type="ECO:0000256" key="2">
    <source>
        <dbReference type="SAM" id="MobiDB-lite"/>
    </source>
</evidence>
<keyword evidence="1" id="KW-0862">Zinc</keyword>
<evidence type="ECO:0000313" key="5">
    <source>
        <dbReference type="Proteomes" id="UP000233551"/>
    </source>
</evidence>
<dbReference type="PROSITE" id="PS50158">
    <property type="entry name" value="ZF_CCHC"/>
    <property type="match status" value="1"/>
</dbReference>
<feature type="domain" description="CCHC-type" evidence="3">
    <location>
        <begin position="285"/>
        <end position="301"/>
    </location>
</feature>
<comment type="caution">
    <text evidence="4">The sequence shown here is derived from an EMBL/GenBank/DDBJ whole genome shotgun (WGS) entry which is preliminary data.</text>
</comment>
<dbReference type="PANTHER" id="PTHR35046">
    <property type="entry name" value="ZINC KNUCKLE (CCHC-TYPE) FAMILY PROTEIN"/>
    <property type="match status" value="1"/>
</dbReference>
<dbReference type="GO" id="GO:0003676">
    <property type="term" value="F:nucleic acid binding"/>
    <property type="evidence" value="ECO:0007669"/>
    <property type="project" value="InterPro"/>
</dbReference>
<dbReference type="InterPro" id="IPR001878">
    <property type="entry name" value="Znf_CCHC"/>
</dbReference>
<dbReference type="STRING" id="22663.A0A2I0L0R1"/>
<feature type="compositionally biased region" description="Polar residues" evidence="2">
    <location>
        <begin position="267"/>
        <end position="278"/>
    </location>
</feature>
<keyword evidence="5" id="KW-1185">Reference proteome</keyword>
<evidence type="ECO:0000313" key="4">
    <source>
        <dbReference type="EMBL" id="PKI73706.1"/>
    </source>
</evidence>
<proteinExistence type="predicted"/>
<feature type="region of interest" description="Disordered" evidence="2">
    <location>
        <begin position="232"/>
        <end position="278"/>
    </location>
</feature>
<sequence>MPPKRMDRVDDVLDRDNLQNLEQRLDRMMEPLTQRMAALIGNQNQGNPNPNPNLNPNQEESGEELEGDNYFADIPCRQQRGPIEDDRRCSIEDDRRRWESGMQTKIQEFHGSLKPEEFLDWLATIEEILEFKGVPENKRVPLLAIRLRYRATTWWQHVKLTRSRVGKPKIMTWKKMKKHLRASFLPYNFQILIYQRLQNLRQGTRTVDEYTTEFFQLIVRNEALQVEKQSRCNSNFGNSSSVESSSGASCSGGGSGSSGVNPRGGANKNTVSISQSNRPTDSVMRCFGCGEVGHRQSECRKTTGKKTLFIDAEEGEEEDVEESEDPIFDCEEVVDEEVVTGDT</sequence>
<feature type="region of interest" description="Disordered" evidence="2">
    <location>
        <begin position="41"/>
        <end position="65"/>
    </location>
</feature>
<dbReference type="SMART" id="SM00343">
    <property type="entry name" value="ZnF_C2HC"/>
    <property type="match status" value="1"/>
</dbReference>
<keyword evidence="1" id="KW-0479">Metal-binding</keyword>
<dbReference type="SUPFAM" id="SSF57756">
    <property type="entry name" value="Retrovirus zinc finger-like domains"/>
    <property type="match status" value="1"/>
</dbReference>
<dbReference type="GO" id="GO:0008270">
    <property type="term" value="F:zinc ion binding"/>
    <property type="evidence" value="ECO:0007669"/>
    <property type="project" value="UniProtKB-KW"/>
</dbReference>
<keyword evidence="1" id="KW-0863">Zinc-finger</keyword>
<evidence type="ECO:0000256" key="1">
    <source>
        <dbReference type="PROSITE-ProRule" id="PRU00047"/>
    </source>
</evidence>
<dbReference type="InterPro" id="IPR005162">
    <property type="entry name" value="Retrotrans_gag_dom"/>
</dbReference>
<protein>
    <recommendedName>
        <fullName evidence="3">CCHC-type domain-containing protein</fullName>
    </recommendedName>
</protein>
<feature type="compositionally biased region" description="Low complexity" evidence="2">
    <location>
        <begin position="233"/>
        <end position="249"/>
    </location>
</feature>
<dbReference type="AlphaFoldDB" id="A0A2I0L0R1"/>
<organism evidence="4 5">
    <name type="scientific">Punica granatum</name>
    <name type="common">Pomegranate</name>
    <dbReference type="NCBI Taxonomy" id="22663"/>
    <lineage>
        <taxon>Eukaryota</taxon>
        <taxon>Viridiplantae</taxon>
        <taxon>Streptophyta</taxon>
        <taxon>Embryophyta</taxon>
        <taxon>Tracheophyta</taxon>
        <taxon>Spermatophyta</taxon>
        <taxon>Magnoliopsida</taxon>
        <taxon>eudicotyledons</taxon>
        <taxon>Gunneridae</taxon>
        <taxon>Pentapetalae</taxon>
        <taxon>rosids</taxon>
        <taxon>malvids</taxon>
        <taxon>Myrtales</taxon>
        <taxon>Lythraceae</taxon>
        <taxon>Punica</taxon>
    </lineage>
</organism>
<dbReference type="Proteomes" id="UP000233551">
    <property type="component" value="Unassembled WGS sequence"/>
</dbReference>
<evidence type="ECO:0000259" key="3">
    <source>
        <dbReference type="PROSITE" id="PS50158"/>
    </source>
</evidence>
<feature type="compositionally biased region" description="Low complexity" evidence="2">
    <location>
        <begin position="41"/>
        <end position="58"/>
    </location>
</feature>
<dbReference type="Pfam" id="PF03732">
    <property type="entry name" value="Retrotrans_gag"/>
    <property type="match status" value="1"/>
</dbReference>
<gene>
    <name evidence="4" type="ORF">CRG98_005947</name>
</gene>
<name>A0A2I0L0R1_PUNGR</name>
<dbReference type="InterPro" id="IPR036875">
    <property type="entry name" value="Znf_CCHC_sf"/>
</dbReference>
<dbReference type="PANTHER" id="PTHR35046:SF18">
    <property type="entry name" value="RNA-DIRECTED DNA POLYMERASE"/>
    <property type="match status" value="1"/>
</dbReference>
<reference evidence="4 5" key="1">
    <citation type="submission" date="2017-11" db="EMBL/GenBank/DDBJ databases">
        <title>De-novo sequencing of pomegranate (Punica granatum L.) genome.</title>
        <authorList>
            <person name="Akparov Z."/>
            <person name="Amiraslanov A."/>
            <person name="Hajiyeva S."/>
            <person name="Abbasov M."/>
            <person name="Kaur K."/>
            <person name="Hamwieh A."/>
            <person name="Solovyev V."/>
            <person name="Salamov A."/>
            <person name="Braich B."/>
            <person name="Kosarev P."/>
            <person name="Mahmoud A."/>
            <person name="Hajiyev E."/>
            <person name="Babayeva S."/>
            <person name="Izzatullayeva V."/>
            <person name="Mammadov A."/>
            <person name="Mammadov A."/>
            <person name="Sharifova S."/>
            <person name="Ojaghi J."/>
            <person name="Eynullazada K."/>
            <person name="Bayramov B."/>
            <person name="Abdulazimova A."/>
            <person name="Shahmuradov I."/>
        </authorList>
    </citation>
    <scope>NUCLEOTIDE SEQUENCE [LARGE SCALE GENOMIC DNA]</scope>
    <source>
        <strain evidence="5">cv. AG2017</strain>
        <tissue evidence="4">Leaf</tissue>
    </source>
</reference>
<accession>A0A2I0L0R1</accession>
<dbReference type="EMBL" id="PGOL01000265">
    <property type="protein sequence ID" value="PKI73706.1"/>
    <property type="molecule type" value="Genomic_DNA"/>
</dbReference>